<feature type="signal peptide" evidence="1">
    <location>
        <begin position="1"/>
        <end position="21"/>
    </location>
</feature>
<evidence type="ECO:0008006" key="4">
    <source>
        <dbReference type="Google" id="ProtNLM"/>
    </source>
</evidence>
<sequence length="446" mass="50279">MPLILLRRCIAWLQSIRSLFGAGTMSVFRRVISLSSCWPQFLQVKHQDEQTRQAASAAEVPLPTAPVLPFDVWDLVIDRLEDDWDYNTIRVCSTVCQRLRRRCKDCFPEAVYLHNREEIAYLSKLKARDWKGPERVWMRGGIRGAGRKPIPHVGAFAAMLARKWPRMDSLGISNAEWRTGDVHGDVFLHISAFTSIQDLHLSNVVFPSVLTFGRLVCALSGLKVLTCDALTFVQRQLHPSAFPQEIPRPALQTVRIDGCSFDGVASFLIASGLSTGLHTLNLQMDRALRDQHVHIMDIQALVDTTGSSFYGLAMHAYLGDPLPNVAKLTRLAHIDVHLNVSNQKDRYSLSPEFFSRMASYALYSFIVQFDIEQASNAEQVHAVLERLVRECCAPLDALFVLPPFVNLAQACFYAVIVPQYANYVDPHVWDEMMKAHMPLSYAQGIL</sequence>
<reference evidence="2 3" key="1">
    <citation type="submission" date="2017-04" db="EMBL/GenBank/DDBJ databases">
        <title>Genome Sequence of the Model Brown-Rot Fungus Postia placenta SB12.</title>
        <authorList>
            <consortium name="DOE Joint Genome Institute"/>
            <person name="Gaskell J."/>
            <person name="Kersten P."/>
            <person name="Larrondo L.F."/>
            <person name="Canessa P."/>
            <person name="Martinez D."/>
            <person name="Hibbett D."/>
            <person name="Schmoll M."/>
            <person name="Kubicek C.P."/>
            <person name="Martinez A.T."/>
            <person name="Yadav J."/>
            <person name="Master E."/>
            <person name="Magnuson J.K."/>
            <person name="James T."/>
            <person name="Yaver D."/>
            <person name="Berka R."/>
            <person name="Labutti K."/>
            <person name="Lipzen A."/>
            <person name="Aerts A."/>
            <person name="Barry K."/>
            <person name="Henrissat B."/>
            <person name="Blanchette R."/>
            <person name="Grigoriev I."/>
            <person name="Cullen D."/>
        </authorList>
    </citation>
    <scope>NUCLEOTIDE SEQUENCE [LARGE SCALE GENOMIC DNA]</scope>
    <source>
        <strain evidence="2 3">MAD-698-R-SB12</strain>
    </source>
</reference>
<keyword evidence="1" id="KW-0732">Signal</keyword>
<evidence type="ECO:0000256" key="1">
    <source>
        <dbReference type="SAM" id="SignalP"/>
    </source>
</evidence>
<gene>
    <name evidence="2" type="ORF">POSPLADRAFT_1072852</name>
</gene>
<organism evidence="2 3">
    <name type="scientific">Postia placenta MAD-698-R-SB12</name>
    <dbReference type="NCBI Taxonomy" id="670580"/>
    <lineage>
        <taxon>Eukaryota</taxon>
        <taxon>Fungi</taxon>
        <taxon>Dikarya</taxon>
        <taxon>Basidiomycota</taxon>
        <taxon>Agaricomycotina</taxon>
        <taxon>Agaricomycetes</taxon>
        <taxon>Polyporales</taxon>
        <taxon>Adustoporiaceae</taxon>
        <taxon>Rhodonia</taxon>
    </lineage>
</organism>
<name>A0A1X6NBL3_9APHY</name>
<dbReference type="Proteomes" id="UP000194127">
    <property type="component" value="Unassembled WGS sequence"/>
</dbReference>
<keyword evidence="3" id="KW-1185">Reference proteome</keyword>
<dbReference type="GeneID" id="36327503"/>
<proteinExistence type="predicted"/>
<dbReference type="EMBL" id="KZ110592">
    <property type="protein sequence ID" value="OSX66025.1"/>
    <property type="molecule type" value="Genomic_DNA"/>
</dbReference>
<dbReference type="AlphaFoldDB" id="A0A1X6NBL3"/>
<evidence type="ECO:0000313" key="3">
    <source>
        <dbReference type="Proteomes" id="UP000194127"/>
    </source>
</evidence>
<dbReference type="RefSeq" id="XP_024342819.1">
    <property type="nucleotide sequence ID" value="XM_024482554.1"/>
</dbReference>
<feature type="non-terminal residue" evidence="2">
    <location>
        <position position="446"/>
    </location>
</feature>
<evidence type="ECO:0000313" key="2">
    <source>
        <dbReference type="EMBL" id="OSX66025.1"/>
    </source>
</evidence>
<feature type="chain" id="PRO_5010873557" description="F-box domain-containing protein" evidence="1">
    <location>
        <begin position="22"/>
        <end position="446"/>
    </location>
</feature>
<protein>
    <recommendedName>
        <fullName evidence="4">F-box domain-containing protein</fullName>
    </recommendedName>
</protein>
<dbReference type="OrthoDB" id="2784210at2759"/>
<accession>A0A1X6NBL3</accession>